<feature type="transmembrane region" description="Helical" evidence="1">
    <location>
        <begin position="61"/>
        <end position="87"/>
    </location>
</feature>
<dbReference type="EMBL" id="WTPX01000119">
    <property type="protein sequence ID" value="NNJ27076.1"/>
    <property type="molecule type" value="Genomic_DNA"/>
</dbReference>
<protein>
    <submittedName>
        <fullName evidence="2">Uncharacterized protein</fullName>
    </submittedName>
</protein>
<feature type="transmembrane region" description="Helical" evidence="1">
    <location>
        <begin position="171"/>
        <end position="193"/>
    </location>
</feature>
<sequence length="214" mass="23043">MVPIGPPKLPLEFDEATLPWQAIAARRGCALTAAAVAIAGISRKPLETLLPQQFAAGPPPWFWIVAAIACAPGVAGLLLSFYCAVRYPYLSLATADAPREIRTGQGIFIPLGWTISLLGLILVWIVAMNFEWPPRAEALKAAVLIYVAVLLFVVGFLLANYRPKKHPTVASWLMMTGGLGVLLGPLYLPFLFAGSRRLKRIRLGSTPLAGNRSG</sequence>
<keyword evidence="1" id="KW-0812">Transmembrane</keyword>
<proteinExistence type="predicted"/>
<evidence type="ECO:0000313" key="3">
    <source>
        <dbReference type="Proteomes" id="UP000609651"/>
    </source>
</evidence>
<name>A0ABX1VJW9_9PLAN</name>
<organism evidence="2 3">
    <name type="scientific">Alienimonas chondri</name>
    <dbReference type="NCBI Taxonomy" id="2681879"/>
    <lineage>
        <taxon>Bacteria</taxon>
        <taxon>Pseudomonadati</taxon>
        <taxon>Planctomycetota</taxon>
        <taxon>Planctomycetia</taxon>
        <taxon>Planctomycetales</taxon>
        <taxon>Planctomycetaceae</taxon>
        <taxon>Alienimonas</taxon>
    </lineage>
</organism>
<gene>
    <name evidence="2" type="ORF">LzC2_31730</name>
</gene>
<keyword evidence="1" id="KW-1133">Transmembrane helix</keyword>
<keyword evidence="3" id="KW-1185">Reference proteome</keyword>
<comment type="caution">
    <text evidence="2">The sequence shown here is derived from an EMBL/GenBank/DDBJ whole genome shotgun (WGS) entry which is preliminary data.</text>
</comment>
<evidence type="ECO:0000313" key="2">
    <source>
        <dbReference type="EMBL" id="NNJ27076.1"/>
    </source>
</evidence>
<accession>A0ABX1VJW9</accession>
<feature type="transmembrane region" description="Helical" evidence="1">
    <location>
        <begin position="139"/>
        <end position="159"/>
    </location>
</feature>
<feature type="transmembrane region" description="Helical" evidence="1">
    <location>
        <begin position="107"/>
        <end position="127"/>
    </location>
</feature>
<reference evidence="2 3" key="1">
    <citation type="journal article" date="2020" name="Syst. Appl. Microbiol.">
        <title>Alienimonas chondri sp. nov., a novel planctomycete isolated from the biofilm of the red alga Chondrus crispus.</title>
        <authorList>
            <person name="Vitorino I."/>
            <person name="Albuquerque L."/>
            <person name="Wiegand S."/>
            <person name="Kallscheuer N."/>
            <person name="da Costa M.S."/>
            <person name="Lobo-da-Cunha A."/>
            <person name="Jogler C."/>
            <person name="Lage O.M."/>
        </authorList>
    </citation>
    <scope>NUCLEOTIDE SEQUENCE [LARGE SCALE GENOMIC DNA]</scope>
    <source>
        <strain evidence="2 3">LzC2</strain>
    </source>
</reference>
<evidence type="ECO:0000256" key="1">
    <source>
        <dbReference type="SAM" id="Phobius"/>
    </source>
</evidence>
<keyword evidence="1" id="KW-0472">Membrane</keyword>
<dbReference type="Proteomes" id="UP000609651">
    <property type="component" value="Unassembled WGS sequence"/>
</dbReference>